<reference evidence="1" key="1">
    <citation type="submission" date="2021-06" db="EMBL/GenBank/DDBJ databases">
        <authorList>
            <person name="Kallberg Y."/>
            <person name="Tangrot J."/>
            <person name="Rosling A."/>
        </authorList>
    </citation>
    <scope>NUCLEOTIDE SEQUENCE</scope>
    <source>
        <strain evidence="1">AU212A</strain>
    </source>
</reference>
<evidence type="ECO:0000313" key="2">
    <source>
        <dbReference type="Proteomes" id="UP000789860"/>
    </source>
</evidence>
<gene>
    <name evidence="1" type="ORF">SCALOS_LOCUS8364</name>
</gene>
<comment type="caution">
    <text evidence="1">The sequence shown here is derived from an EMBL/GenBank/DDBJ whole genome shotgun (WGS) entry which is preliminary data.</text>
</comment>
<accession>A0ACA9NC71</accession>
<keyword evidence="2" id="KW-1185">Reference proteome</keyword>
<proteinExistence type="predicted"/>
<organism evidence="1 2">
    <name type="scientific">Scutellospora calospora</name>
    <dbReference type="NCBI Taxonomy" id="85575"/>
    <lineage>
        <taxon>Eukaryota</taxon>
        <taxon>Fungi</taxon>
        <taxon>Fungi incertae sedis</taxon>
        <taxon>Mucoromycota</taxon>
        <taxon>Glomeromycotina</taxon>
        <taxon>Glomeromycetes</taxon>
        <taxon>Diversisporales</taxon>
        <taxon>Gigasporaceae</taxon>
        <taxon>Scutellospora</taxon>
    </lineage>
</organism>
<sequence>MKINEKKSQVAKETKKTDVRLVNEQLDLEVCGIVYPLKKVTKEDDSKIGLNYEIGDKVNFKLLVNGFTRKLEKLVVLDSFEFWFNNDHCASCRRERSKKMLADAKKTLRDAKSFYSRCSEHEKDNAEKILRDTERGCEGMEFCYLTSLLCDEKNLTTLESNYRIVKNNPLYT</sequence>
<dbReference type="Proteomes" id="UP000789860">
    <property type="component" value="Unassembled WGS sequence"/>
</dbReference>
<name>A0ACA9NC71_9GLOM</name>
<feature type="non-terminal residue" evidence="1">
    <location>
        <position position="172"/>
    </location>
</feature>
<evidence type="ECO:0000313" key="1">
    <source>
        <dbReference type="EMBL" id="CAG8642184.1"/>
    </source>
</evidence>
<protein>
    <submittedName>
        <fullName evidence="1">3310_t:CDS:1</fullName>
    </submittedName>
</protein>
<dbReference type="EMBL" id="CAJVPM010021832">
    <property type="protein sequence ID" value="CAG8642184.1"/>
    <property type="molecule type" value="Genomic_DNA"/>
</dbReference>